<evidence type="ECO:0000256" key="1">
    <source>
        <dbReference type="ARBA" id="ARBA00022679"/>
    </source>
</evidence>
<accession>A0A9W6IZY8</accession>
<dbReference type="EMBL" id="BSFI01000004">
    <property type="protein sequence ID" value="GLK67236.1"/>
    <property type="molecule type" value="Genomic_DNA"/>
</dbReference>
<organism evidence="4 5">
    <name type="scientific">Hansschlegelia plantiphila</name>
    <dbReference type="NCBI Taxonomy" id="374655"/>
    <lineage>
        <taxon>Bacteria</taxon>
        <taxon>Pseudomonadati</taxon>
        <taxon>Pseudomonadota</taxon>
        <taxon>Alphaproteobacteria</taxon>
        <taxon>Hyphomicrobiales</taxon>
        <taxon>Methylopilaceae</taxon>
        <taxon>Hansschlegelia</taxon>
    </lineage>
</organism>
<dbReference type="RefSeq" id="WP_271167489.1">
    <property type="nucleotide sequence ID" value="NZ_BSFI01000004.1"/>
</dbReference>
<dbReference type="Proteomes" id="UP001143372">
    <property type="component" value="Unassembled WGS sequence"/>
</dbReference>
<reference evidence="4" key="2">
    <citation type="submission" date="2023-01" db="EMBL/GenBank/DDBJ databases">
        <authorList>
            <person name="Sun Q."/>
            <person name="Evtushenko L."/>
        </authorList>
    </citation>
    <scope>NUCLEOTIDE SEQUENCE</scope>
    <source>
        <strain evidence="4">VKM B-2347</strain>
    </source>
</reference>
<dbReference type="InterPro" id="IPR016181">
    <property type="entry name" value="Acyl_CoA_acyltransferase"/>
</dbReference>
<keyword evidence="1" id="KW-0808">Transferase</keyword>
<evidence type="ECO:0000259" key="3">
    <source>
        <dbReference type="PROSITE" id="PS51186"/>
    </source>
</evidence>
<dbReference type="PROSITE" id="PS51186">
    <property type="entry name" value="GNAT"/>
    <property type="match status" value="1"/>
</dbReference>
<sequence>MAEFLIREASDDDGPTLARLMSEARADEGEALDAPDGEAFERPASFFEERGGRLWVVMRDDMAAGSLGLIAHGRPKEFELSMICLDMEARGQGLAAALLAGANAFALASGGERLSVWVDVRFEDLHRFCERHGFIREPGTRARHDGSDALECRFSRAVA</sequence>
<keyword evidence="5" id="KW-1185">Reference proteome</keyword>
<dbReference type="Pfam" id="PF00583">
    <property type="entry name" value="Acetyltransf_1"/>
    <property type="match status" value="1"/>
</dbReference>
<keyword evidence="2" id="KW-0012">Acyltransferase</keyword>
<dbReference type="Gene3D" id="3.40.630.30">
    <property type="match status" value="1"/>
</dbReference>
<comment type="caution">
    <text evidence="4">The sequence shown here is derived from an EMBL/GenBank/DDBJ whole genome shotgun (WGS) entry which is preliminary data.</text>
</comment>
<feature type="domain" description="N-acetyltransferase" evidence="3">
    <location>
        <begin position="4"/>
        <end position="157"/>
    </location>
</feature>
<proteinExistence type="predicted"/>
<dbReference type="SUPFAM" id="SSF55729">
    <property type="entry name" value="Acyl-CoA N-acyltransferases (Nat)"/>
    <property type="match status" value="1"/>
</dbReference>
<dbReference type="PANTHER" id="PTHR43877:SF2">
    <property type="entry name" value="AMINOALKYLPHOSPHONATE N-ACETYLTRANSFERASE-RELATED"/>
    <property type="match status" value="1"/>
</dbReference>
<dbReference type="GO" id="GO:0016747">
    <property type="term" value="F:acyltransferase activity, transferring groups other than amino-acyl groups"/>
    <property type="evidence" value="ECO:0007669"/>
    <property type="project" value="InterPro"/>
</dbReference>
<evidence type="ECO:0000313" key="5">
    <source>
        <dbReference type="Proteomes" id="UP001143372"/>
    </source>
</evidence>
<protein>
    <recommendedName>
        <fullName evidence="3">N-acetyltransferase domain-containing protein</fullName>
    </recommendedName>
</protein>
<evidence type="ECO:0000313" key="4">
    <source>
        <dbReference type="EMBL" id="GLK67236.1"/>
    </source>
</evidence>
<dbReference type="InterPro" id="IPR050832">
    <property type="entry name" value="Bact_Acetyltransf"/>
</dbReference>
<gene>
    <name evidence="4" type="ORF">GCM10008179_08740</name>
</gene>
<dbReference type="AlphaFoldDB" id="A0A9W6IZY8"/>
<dbReference type="InterPro" id="IPR000182">
    <property type="entry name" value="GNAT_dom"/>
</dbReference>
<evidence type="ECO:0000256" key="2">
    <source>
        <dbReference type="ARBA" id="ARBA00023315"/>
    </source>
</evidence>
<reference evidence="4" key="1">
    <citation type="journal article" date="2014" name="Int. J. Syst. Evol. Microbiol.">
        <title>Complete genome sequence of Corynebacterium casei LMG S-19264T (=DSM 44701T), isolated from a smear-ripened cheese.</title>
        <authorList>
            <consortium name="US DOE Joint Genome Institute (JGI-PGF)"/>
            <person name="Walter F."/>
            <person name="Albersmeier A."/>
            <person name="Kalinowski J."/>
            <person name="Ruckert C."/>
        </authorList>
    </citation>
    <scope>NUCLEOTIDE SEQUENCE</scope>
    <source>
        <strain evidence="4">VKM B-2347</strain>
    </source>
</reference>
<dbReference type="PANTHER" id="PTHR43877">
    <property type="entry name" value="AMINOALKYLPHOSPHONATE N-ACETYLTRANSFERASE-RELATED-RELATED"/>
    <property type="match status" value="1"/>
</dbReference>
<name>A0A9W6IZY8_9HYPH</name>